<name>A0ABW2F1G3_9GAMM</name>
<reference evidence="3" key="1">
    <citation type="journal article" date="2019" name="Int. J. Syst. Evol. Microbiol.">
        <title>The Global Catalogue of Microorganisms (GCM) 10K type strain sequencing project: providing services to taxonomists for standard genome sequencing and annotation.</title>
        <authorList>
            <consortium name="The Broad Institute Genomics Platform"/>
            <consortium name="The Broad Institute Genome Sequencing Center for Infectious Disease"/>
            <person name="Wu L."/>
            <person name="Ma J."/>
        </authorList>
    </citation>
    <scope>NUCLEOTIDE SEQUENCE [LARGE SCALE GENOMIC DNA]</scope>
    <source>
        <strain evidence="3">CGMCC 1.13666</strain>
    </source>
</reference>
<dbReference type="Gene3D" id="3.30.50.20">
    <property type="entry name" value="prophage-derive protein ybcO"/>
    <property type="match status" value="1"/>
</dbReference>
<feature type="compositionally biased region" description="Basic residues" evidence="1">
    <location>
        <begin position="1"/>
        <end position="11"/>
    </location>
</feature>
<dbReference type="Pfam" id="PF07102">
    <property type="entry name" value="YbcO"/>
    <property type="match status" value="1"/>
</dbReference>
<dbReference type="Proteomes" id="UP001596411">
    <property type="component" value="Unassembled WGS sequence"/>
</dbReference>
<evidence type="ECO:0000256" key="1">
    <source>
        <dbReference type="SAM" id="MobiDB-lite"/>
    </source>
</evidence>
<accession>A0ABW2F1G3</accession>
<evidence type="ECO:0000313" key="3">
    <source>
        <dbReference type="Proteomes" id="UP001596411"/>
    </source>
</evidence>
<feature type="region of interest" description="Disordered" evidence="1">
    <location>
        <begin position="1"/>
        <end position="41"/>
    </location>
</feature>
<protein>
    <submittedName>
        <fullName evidence="2">Nuclease domain-containing protein</fullName>
    </submittedName>
</protein>
<dbReference type="EMBL" id="JBHSZP010000049">
    <property type="protein sequence ID" value="MFC7091897.1"/>
    <property type="molecule type" value="Genomic_DNA"/>
</dbReference>
<keyword evidence="3" id="KW-1185">Reference proteome</keyword>
<proteinExistence type="predicted"/>
<organism evidence="2 3">
    <name type="scientific">Halomonas salifodinae</name>
    <dbReference type="NCBI Taxonomy" id="438745"/>
    <lineage>
        <taxon>Bacteria</taxon>
        <taxon>Pseudomonadati</taxon>
        <taxon>Pseudomonadota</taxon>
        <taxon>Gammaproteobacteria</taxon>
        <taxon>Oceanospirillales</taxon>
        <taxon>Halomonadaceae</taxon>
        <taxon>Halomonas</taxon>
    </lineage>
</organism>
<comment type="caution">
    <text evidence="2">The sequence shown here is derived from an EMBL/GenBank/DDBJ whole genome shotgun (WGS) entry which is preliminary data.</text>
</comment>
<evidence type="ECO:0000313" key="2">
    <source>
        <dbReference type="EMBL" id="MFC7091897.1"/>
    </source>
</evidence>
<gene>
    <name evidence="2" type="ORF">ACFQH5_20345</name>
</gene>
<feature type="compositionally biased region" description="Basic residues" evidence="1">
    <location>
        <begin position="18"/>
        <end position="29"/>
    </location>
</feature>
<sequence>MKRSTLRRKTPLKAGPGPKRKPMKRKPAKKPANDATHHSAIRQAAQGELCTVQIAGICRHNTETTVLAHLPHEGGIMGGKVDDLSSCFACHACHDVLDGRRPWPDAGEPMFKDFYMRRAMVRTWRRLVEKGVIKIEEGE</sequence>
<dbReference type="InterPro" id="IPR010774">
    <property type="entry name" value="YbcO"/>
</dbReference>
<dbReference type="RefSeq" id="WP_346064125.1">
    <property type="nucleotide sequence ID" value="NZ_BAAADR010000045.1"/>
</dbReference>